<name>A0A183NPK6_9TREM</name>
<accession>A0A183NPK6</accession>
<proteinExistence type="predicted"/>
<evidence type="ECO:0000313" key="1">
    <source>
        <dbReference type="EMBL" id="VDP02019.1"/>
    </source>
</evidence>
<dbReference type="EMBL" id="UZAL01009440">
    <property type="protein sequence ID" value="VDP02019.1"/>
    <property type="molecule type" value="Genomic_DNA"/>
</dbReference>
<keyword evidence="2" id="KW-1185">Reference proteome</keyword>
<sequence length="58" mass="6675">MQLIQERLHVLTVITVRQIAALIGKETQYTFFPMAVRAVYRENGILGFFQVGDDCFIL</sequence>
<dbReference type="AlphaFoldDB" id="A0A183NPK6"/>
<dbReference type="Proteomes" id="UP000269396">
    <property type="component" value="Unassembled WGS sequence"/>
</dbReference>
<organism evidence="1 2">
    <name type="scientific">Schistosoma mattheei</name>
    <dbReference type="NCBI Taxonomy" id="31246"/>
    <lineage>
        <taxon>Eukaryota</taxon>
        <taxon>Metazoa</taxon>
        <taxon>Spiralia</taxon>
        <taxon>Lophotrochozoa</taxon>
        <taxon>Platyhelminthes</taxon>
        <taxon>Trematoda</taxon>
        <taxon>Digenea</taxon>
        <taxon>Strigeidida</taxon>
        <taxon>Schistosomatoidea</taxon>
        <taxon>Schistosomatidae</taxon>
        <taxon>Schistosoma</taxon>
    </lineage>
</organism>
<evidence type="ECO:0000313" key="2">
    <source>
        <dbReference type="Proteomes" id="UP000269396"/>
    </source>
</evidence>
<protein>
    <submittedName>
        <fullName evidence="1">Uncharacterized protein</fullName>
    </submittedName>
</protein>
<reference evidence="1 2" key="1">
    <citation type="submission" date="2018-11" db="EMBL/GenBank/DDBJ databases">
        <authorList>
            <consortium name="Pathogen Informatics"/>
        </authorList>
    </citation>
    <scope>NUCLEOTIDE SEQUENCE [LARGE SCALE GENOMIC DNA]</scope>
    <source>
        <strain>Denwood</strain>
        <strain evidence="2">Zambia</strain>
    </source>
</reference>
<gene>
    <name evidence="1" type="ORF">SMTD_LOCUS4042</name>
</gene>